<sequence length="460" mass="52214">MDPDSHKRRRGEFASMDSPHSLLQPSCTSINDLPDCVLMEILAPLSLPTVVLHCKWVSKRWFSLISTPCFARRFITLHPHLHHPFSLIFYYHDCHLNRRLLITTNSESESESESKLKSLAAYLHNKCDPNTSSLLACCNDLLLCRVKRVQQHCPPINMVSYSIINPISRRCLALPPRLVPHFPPHGFLDIRLGIICSFDYNNDKQVQLSSSFRVVLIPWSRTKFTTQFKVHIFSSDTGEWSDSVVLCPPNLDGFSFSIIALPTIPYKGFLFWSIDGGHLLGFDPYNSTCCVIEKPIQMEQGRNLDCLGLCHGCLRTSQVSGSPHCNEHPACLRIWDLVDFDNNNNNGGGAGARGKWSLKHELYFNQMASEKSPWLTQYVTSMFPSVSVLAFHPNDANIVYLMIQSKVLFCNLQSRTLEVFCHVPQRGHTHYFTYHPLSSVLPSWPTPIPSVRDAIADYPQ</sequence>
<accession>A0AAW0JA76</accession>
<evidence type="ECO:0000259" key="2">
    <source>
        <dbReference type="PROSITE" id="PS50181"/>
    </source>
</evidence>
<feature type="domain" description="F-box" evidence="2">
    <location>
        <begin position="27"/>
        <end position="77"/>
    </location>
</feature>
<proteinExistence type="predicted"/>
<dbReference type="SUPFAM" id="SSF81383">
    <property type="entry name" value="F-box domain"/>
    <property type="match status" value="1"/>
</dbReference>
<evidence type="ECO:0000313" key="3">
    <source>
        <dbReference type="EMBL" id="KAK7823743.1"/>
    </source>
</evidence>
<dbReference type="InterPro" id="IPR036047">
    <property type="entry name" value="F-box-like_dom_sf"/>
</dbReference>
<keyword evidence="4" id="KW-1185">Reference proteome</keyword>
<evidence type="ECO:0000313" key="4">
    <source>
        <dbReference type="Proteomes" id="UP000237347"/>
    </source>
</evidence>
<gene>
    <name evidence="3" type="ORF">CFP56_035122</name>
</gene>
<dbReference type="PANTHER" id="PTHR35546:SF130">
    <property type="entry name" value="EXPRESSED PROTEIN"/>
    <property type="match status" value="1"/>
</dbReference>
<feature type="region of interest" description="Disordered" evidence="1">
    <location>
        <begin position="1"/>
        <end position="20"/>
    </location>
</feature>
<dbReference type="Gene3D" id="1.20.1280.50">
    <property type="match status" value="1"/>
</dbReference>
<dbReference type="EMBL" id="PKMF04000623">
    <property type="protein sequence ID" value="KAK7823743.1"/>
    <property type="molecule type" value="Genomic_DNA"/>
</dbReference>
<dbReference type="PANTHER" id="PTHR35546">
    <property type="entry name" value="F-BOX PROTEIN INTERACTION DOMAIN PROTEIN-RELATED"/>
    <property type="match status" value="1"/>
</dbReference>
<dbReference type="Pfam" id="PF24750">
    <property type="entry name" value="b-prop_At3g26010-like"/>
    <property type="match status" value="1"/>
</dbReference>
<protein>
    <recommendedName>
        <fullName evidence="2">F-box domain-containing protein</fullName>
    </recommendedName>
</protein>
<dbReference type="PROSITE" id="PS50181">
    <property type="entry name" value="FBOX"/>
    <property type="match status" value="1"/>
</dbReference>
<comment type="caution">
    <text evidence="3">The sequence shown here is derived from an EMBL/GenBank/DDBJ whole genome shotgun (WGS) entry which is preliminary data.</text>
</comment>
<dbReference type="Proteomes" id="UP000237347">
    <property type="component" value="Unassembled WGS sequence"/>
</dbReference>
<evidence type="ECO:0000256" key="1">
    <source>
        <dbReference type="SAM" id="MobiDB-lite"/>
    </source>
</evidence>
<organism evidence="3 4">
    <name type="scientific">Quercus suber</name>
    <name type="common">Cork oak</name>
    <dbReference type="NCBI Taxonomy" id="58331"/>
    <lineage>
        <taxon>Eukaryota</taxon>
        <taxon>Viridiplantae</taxon>
        <taxon>Streptophyta</taxon>
        <taxon>Embryophyta</taxon>
        <taxon>Tracheophyta</taxon>
        <taxon>Spermatophyta</taxon>
        <taxon>Magnoliopsida</taxon>
        <taxon>eudicotyledons</taxon>
        <taxon>Gunneridae</taxon>
        <taxon>Pentapetalae</taxon>
        <taxon>rosids</taxon>
        <taxon>fabids</taxon>
        <taxon>Fagales</taxon>
        <taxon>Fagaceae</taxon>
        <taxon>Quercus</taxon>
    </lineage>
</organism>
<name>A0AAW0JA76_QUESU</name>
<feature type="compositionally biased region" description="Basic residues" evidence="1">
    <location>
        <begin position="1"/>
        <end position="10"/>
    </location>
</feature>
<reference evidence="3 4" key="1">
    <citation type="journal article" date="2018" name="Sci. Data">
        <title>The draft genome sequence of cork oak.</title>
        <authorList>
            <person name="Ramos A.M."/>
            <person name="Usie A."/>
            <person name="Barbosa P."/>
            <person name="Barros P.M."/>
            <person name="Capote T."/>
            <person name="Chaves I."/>
            <person name="Simoes F."/>
            <person name="Abreu I."/>
            <person name="Carrasquinho I."/>
            <person name="Faro C."/>
            <person name="Guimaraes J.B."/>
            <person name="Mendonca D."/>
            <person name="Nobrega F."/>
            <person name="Rodrigues L."/>
            <person name="Saibo N.J.M."/>
            <person name="Varela M.C."/>
            <person name="Egas C."/>
            <person name="Matos J."/>
            <person name="Miguel C.M."/>
            <person name="Oliveira M.M."/>
            <person name="Ricardo C.P."/>
            <person name="Goncalves S."/>
        </authorList>
    </citation>
    <scope>NUCLEOTIDE SEQUENCE [LARGE SCALE GENOMIC DNA]</scope>
    <source>
        <strain evidence="4">cv. HL8</strain>
    </source>
</reference>
<dbReference type="InterPro" id="IPR056592">
    <property type="entry name" value="Beta-prop_At3g26010-like"/>
</dbReference>
<dbReference type="AlphaFoldDB" id="A0AAW0JA76"/>
<dbReference type="InterPro" id="IPR055290">
    <property type="entry name" value="At3g26010-like"/>
</dbReference>
<dbReference type="InterPro" id="IPR001810">
    <property type="entry name" value="F-box_dom"/>
</dbReference>